<accession>A0A0H5Q0P3</accession>
<dbReference type="EMBL" id="LN853071">
    <property type="protein sequence ID" value="CRY94985.1"/>
    <property type="molecule type" value="Genomic_DNA"/>
</dbReference>
<proteinExistence type="predicted"/>
<protein>
    <submittedName>
        <fullName evidence="1">Uncharacterized protein</fullName>
    </submittedName>
</protein>
<sequence>MTQRKPTVAYGNGRLVNMLKHENCLELRSRYIRSGVVQQVVALLYREGEAFILLGTVTDEDGSHAEAWDAEAFLIEGEAARAAMHFAMFQTRTGEGR</sequence>
<name>A0A0H5Q0P3_9ZZZZ</name>
<dbReference type="AlphaFoldDB" id="A0A0H5Q0P3"/>
<reference evidence="1" key="2">
    <citation type="submission" date="2015-07" db="EMBL/GenBank/DDBJ databases">
        <title>Plasmids, circular viruses and viroids from rat gut.</title>
        <authorList>
            <person name="Jorgensen T.J."/>
            <person name="Hansen M.A."/>
            <person name="Xu Z."/>
            <person name="Tabak M.A."/>
            <person name="Sorensen S.J."/>
            <person name="Hansen L.H."/>
        </authorList>
    </citation>
    <scope>NUCLEOTIDE SEQUENCE</scope>
    <source>
        <plasmid evidence="1">pRGRH0425</plasmid>
    </source>
</reference>
<evidence type="ECO:0000313" key="1">
    <source>
        <dbReference type="EMBL" id="CRY94985.1"/>
    </source>
</evidence>
<geneLocation type="plasmid" evidence="1">
    <name>pRGRH0425</name>
</geneLocation>
<keyword evidence="1" id="KW-0614">Plasmid</keyword>
<organism evidence="1">
    <name type="scientific">uncultured prokaryote</name>
    <dbReference type="NCBI Taxonomy" id="198431"/>
    <lineage>
        <taxon>unclassified sequences</taxon>
        <taxon>environmental samples</taxon>
    </lineage>
</organism>
<reference evidence="1" key="1">
    <citation type="submission" date="2015-06" db="EMBL/GenBank/DDBJ databases">
        <authorList>
            <person name="Joergensen T."/>
        </authorList>
    </citation>
    <scope>NUCLEOTIDE SEQUENCE</scope>
    <source>
        <plasmid evidence="1">pRGRH0425</plasmid>
    </source>
</reference>